<dbReference type="AlphaFoldDB" id="A0A4Y2CJ13"/>
<sequence length="130" mass="14778">MNRRWPTAQAHGPANPQGTCRQERNNHQIKASFNLSTIGAKVSGFRQISNVLTIDCPDEESREKIIEKVKVTEYLSSVEIKKPEKRFPHCIIYDIPKAMEEEDVFHSLSQATGMESSVFKISFKIKGRGE</sequence>
<comment type="caution">
    <text evidence="2">The sequence shown here is derived from an EMBL/GenBank/DDBJ whole genome shotgun (WGS) entry which is preliminary data.</text>
</comment>
<dbReference type="EMBL" id="BGPR01000202">
    <property type="protein sequence ID" value="GBM04402.1"/>
    <property type="molecule type" value="Genomic_DNA"/>
</dbReference>
<proteinExistence type="predicted"/>
<name>A0A4Y2CJ13_ARAVE</name>
<protein>
    <submittedName>
        <fullName evidence="2">Uncharacterized protein</fullName>
    </submittedName>
</protein>
<reference evidence="2 3" key="1">
    <citation type="journal article" date="2019" name="Sci. Rep.">
        <title>Orb-weaving spider Araneus ventricosus genome elucidates the spidroin gene catalogue.</title>
        <authorList>
            <person name="Kono N."/>
            <person name="Nakamura H."/>
            <person name="Ohtoshi R."/>
            <person name="Moran D.A.P."/>
            <person name="Shinohara A."/>
            <person name="Yoshida Y."/>
            <person name="Fujiwara M."/>
            <person name="Mori M."/>
            <person name="Tomita M."/>
            <person name="Arakawa K."/>
        </authorList>
    </citation>
    <scope>NUCLEOTIDE SEQUENCE [LARGE SCALE GENOMIC DNA]</scope>
</reference>
<gene>
    <name evidence="2" type="ORF">AVEN_35582_1</name>
</gene>
<accession>A0A4Y2CJ13</accession>
<dbReference type="Proteomes" id="UP000499080">
    <property type="component" value="Unassembled WGS sequence"/>
</dbReference>
<keyword evidence="3" id="KW-1185">Reference proteome</keyword>
<evidence type="ECO:0000313" key="2">
    <source>
        <dbReference type="EMBL" id="GBM04402.1"/>
    </source>
</evidence>
<evidence type="ECO:0000313" key="3">
    <source>
        <dbReference type="Proteomes" id="UP000499080"/>
    </source>
</evidence>
<organism evidence="2 3">
    <name type="scientific">Araneus ventricosus</name>
    <name type="common">Orbweaver spider</name>
    <name type="synonym">Epeira ventricosa</name>
    <dbReference type="NCBI Taxonomy" id="182803"/>
    <lineage>
        <taxon>Eukaryota</taxon>
        <taxon>Metazoa</taxon>
        <taxon>Ecdysozoa</taxon>
        <taxon>Arthropoda</taxon>
        <taxon>Chelicerata</taxon>
        <taxon>Arachnida</taxon>
        <taxon>Araneae</taxon>
        <taxon>Araneomorphae</taxon>
        <taxon>Entelegynae</taxon>
        <taxon>Araneoidea</taxon>
        <taxon>Araneidae</taxon>
        <taxon>Araneus</taxon>
    </lineage>
</organism>
<feature type="region of interest" description="Disordered" evidence="1">
    <location>
        <begin position="1"/>
        <end position="20"/>
    </location>
</feature>
<evidence type="ECO:0000256" key="1">
    <source>
        <dbReference type="SAM" id="MobiDB-lite"/>
    </source>
</evidence>